<dbReference type="Proteomes" id="UP000515804">
    <property type="component" value="Chromosome"/>
</dbReference>
<dbReference type="InterPro" id="IPR028943">
    <property type="entry name" value="ZorC_EH_Signature_dom"/>
</dbReference>
<feature type="region of interest" description="Disordered" evidence="1">
    <location>
        <begin position="451"/>
        <end position="490"/>
    </location>
</feature>
<name>A0A7G9SRZ0_9GAMM</name>
<accession>A0A7G9SRZ0</accession>
<evidence type="ECO:0000313" key="4">
    <source>
        <dbReference type="Proteomes" id="UP000515804"/>
    </source>
</evidence>
<protein>
    <recommendedName>
        <fullName evidence="2">Zorya protein ZorC EH domain-containing protein</fullName>
    </recommendedName>
</protein>
<dbReference type="EMBL" id="CP060719">
    <property type="protein sequence ID" value="QNN70615.1"/>
    <property type="molecule type" value="Genomic_DNA"/>
</dbReference>
<reference evidence="3 4" key="1">
    <citation type="submission" date="2020-08" db="EMBL/GenBank/DDBJ databases">
        <title>Genome sequence of Thermomonas carbonis KCTC 42013T.</title>
        <authorList>
            <person name="Hyun D.-W."/>
            <person name="Bae J.-W."/>
        </authorList>
    </citation>
    <scope>NUCLEOTIDE SEQUENCE [LARGE SCALE GENOMIC DNA]</scope>
    <source>
        <strain evidence="3 4">KCTC 42013</strain>
    </source>
</reference>
<gene>
    <name evidence="3" type="ORF">H9L16_03090</name>
</gene>
<keyword evidence="4" id="KW-1185">Reference proteome</keyword>
<evidence type="ECO:0000256" key="1">
    <source>
        <dbReference type="SAM" id="MobiDB-lite"/>
    </source>
</evidence>
<feature type="domain" description="Zorya protein ZorC EH" evidence="2">
    <location>
        <begin position="91"/>
        <end position="442"/>
    </location>
</feature>
<dbReference type="Pfam" id="PF15611">
    <property type="entry name" value="EH_Signature"/>
    <property type="match status" value="1"/>
</dbReference>
<feature type="compositionally biased region" description="Polar residues" evidence="1">
    <location>
        <begin position="453"/>
        <end position="470"/>
    </location>
</feature>
<evidence type="ECO:0000259" key="2">
    <source>
        <dbReference type="Pfam" id="PF15611"/>
    </source>
</evidence>
<organism evidence="3 4">
    <name type="scientific">Thermomonas carbonis</name>
    <dbReference type="NCBI Taxonomy" id="1463158"/>
    <lineage>
        <taxon>Bacteria</taxon>
        <taxon>Pseudomonadati</taxon>
        <taxon>Pseudomonadota</taxon>
        <taxon>Gammaproteobacteria</taxon>
        <taxon>Lysobacterales</taxon>
        <taxon>Lysobacteraceae</taxon>
        <taxon>Thermomonas</taxon>
    </lineage>
</organism>
<dbReference type="RefSeq" id="WP_187553131.1">
    <property type="nucleotide sequence ID" value="NZ_BMZL01000001.1"/>
</dbReference>
<dbReference type="KEGG" id="tcn:H9L16_03090"/>
<sequence>MSFAQGIESALSRQLQELATGTCQIAEPRELRRVVQAVRERYGGGKAGIATPDRLEAAVVALSRGRTPSKRQLLFLAHGFSRPTRALGGLSVLDSVPGAALLGRWEAQAQDGRMSPMHWRGLFRSFLQAAPGPGAERLRRLLSQAAKSLAESWLRPPLWWEALGRHESLLGTSPCRAYMEEMIDEGTELLDDLRANTDVPPGSWFWTELVKTMRAGLEGLTDTAFRSKIPYLLRLPGRIPGSLNDILAAVLARYAQCENHSRHPELLQFALESWRSPQLRTNNLWELAGTAAKQMVCGWLAQEDLEDFYQVCRGHAQVDQRRLKFWLRFTGQMDYTQILLGGEIRYSRNTDVRDFIAKKKDRIGNLTSGPASNNAILMQIGGWVFVEFSETGNACYGYPVSGANINLGRRDYSILDLKQRVTASSWLTHMDGHLSWEEKFLAELRAKGVFPDSQASRPASRQQATATQSGAPAQPVAPPLPSPTQTGSVTRVASQTNFDARTPQAAVGSPDEILRNAREEFLMRSLRDMNVEIVDHRDKGGALWVYPRVRALLHTELLALGLRYKAIKNGYYLP</sequence>
<proteinExistence type="predicted"/>
<evidence type="ECO:0000313" key="3">
    <source>
        <dbReference type="EMBL" id="QNN70615.1"/>
    </source>
</evidence>
<dbReference type="AlphaFoldDB" id="A0A7G9SRZ0"/>